<feature type="signal peptide" evidence="1">
    <location>
        <begin position="1"/>
        <end position="31"/>
    </location>
</feature>
<organism evidence="2 3">
    <name type="scientific">Trichogramma brassicae</name>
    <dbReference type="NCBI Taxonomy" id="86971"/>
    <lineage>
        <taxon>Eukaryota</taxon>
        <taxon>Metazoa</taxon>
        <taxon>Ecdysozoa</taxon>
        <taxon>Arthropoda</taxon>
        <taxon>Hexapoda</taxon>
        <taxon>Insecta</taxon>
        <taxon>Pterygota</taxon>
        <taxon>Neoptera</taxon>
        <taxon>Endopterygota</taxon>
        <taxon>Hymenoptera</taxon>
        <taxon>Apocrita</taxon>
        <taxon>Proctotrupomorpha</taxon>
        <taxon>Chalcidoidea</taxon>
        <taxon>Trichogrammatidae</taxon>
        <taxon>Trichogramma</taxon>
    </lineage>
</organism>
<accession>A0A6H5J282</accession>
<gene>
    <name evidence="2" type="ORF">TBRA_LOCUS13179</name>
</gene>
<keyword evidence="3" id="KW-1185">Reference proteome</keyword>
<evidence type="ECO:0000313" key="2">
    <source>
        <dbReference type="EMBL" id="CAB0041511.1"/>
    </source>
</evidence>
<evidence type="ECO:0000313" key="3">
    <source>
        <dbReference type="Proteomes" id="UP000479190"/>
    </source>
</evidence>
<feature type="chain" id="PRO_5026301470" description="Secreted protein" evidence="1">
    <location>
        <begin position="32"/>
        <end position="136"/>
    </location>
</feature>
<keyword evidence="1" id="KW-0732">Signal</keyword>
<evidence type="ECO:0008006" key="4">
    <source>
        <dbReference type="Google" id="ProtNLM"/>
    </source>
</evidence>
<reference evidence="2 3" key="1">
    <citation type="submission" date="2020-02" db="EMBL/GenBank/DDBJ databases">
        <authorList>
            <person name="Ferguson B K."/>
        </authorList>
    </citation>
    <scope>NUCLEOTIDE SEQUENCE [LARGE SCALE GENOMIC DNA]</scope>
</reference>
<dbReference type="EMBL" id="CADCXV010001117">
    <property type="protein sequence ID" value="CAB0041511.1"/>
    <property type="molecule type" value="Genomic_DNA"/>
</dbReference>
<proteinExistence type="predicted"/>
<dbReference type="Proteomes" id="UP000479190">
    <property type="component" value="Unassembled WGS sequence"/>
</dbReference>
<evidence type="ECO:0000256" key="1">
    <source>
        <dbReference type="SAM" id="SignalP"/>
    </source>
</evidence>
<dbReference type="AlphaFoldDB" id="A0A6H5J282"/>
<sequence length="136" mass="15505">MCTRKVCVRCVALVNLRLLRLHLCTSPDAVCDSITRNRLVEQASALSYLAHPNGPSFQTSKHPCGHEREDFSMYTRSVEKCSERAKREMRLTQRRTTTTTTTTICRASDLITRVYFCPTHALLRLIKPESRTGCTK</sequence>
<protein>
    <recommendedName>
        <fullName evidence="4">Secreted protein</fullName>
    </recommendedName>
</protein>
<name>A0A6H5J282_9HYME</name>